<protein>
    <submittedName>
        <fullName evidence="9">UL25 family protein</fullName>
    </submittedName>
</protein>
<name>A0AAU0K7E3_9ALPH</name>
<dbReference type="GO" id="GO:0075732">
    <property type="term" value="P:viral penetration into host nucleus"/>
    <property type="evidence" value="ECO:0007669"/>
    <property type="project" value="UniProtKB-KW"/>
</dbReference>
<keyword evidence="6" id="KW-0231">Viral genome packaging</keyword>
<dbReference type="GO" id="GO:0043657">
    <property type="term" value="C:host cell"/>
    <property type="evidence" value="ECO:0007669"/>
    <property type="project" value="GOC"/>
</dbReference>
<feature type="region of interest" description="Disordered" evidence="8">
    <location>
        <begin position="114"/>
        <end position="143"/>
    </location>
</feature>
<keyword evidence="2" id="KW-0167">Capsid protein</keyword>
<evidence type="ECO:0000256" key="1">
    <source>
        <dbReference type="ARBA" id="ARBA00022524"/>
    </source>
</evidence>
<reference evidence="9" key="1">
    <citation type="submission" date="2024-06" db="EMBL/GenBank/DDBJ databases">
        <title>Multidecadal high mortality disease events in Australian domestic geese associated with an alphaherpesvirus, designated Anatid alphaherpesvirus 2.</title>
        <authorList>
            <person name="Kelly-Bosma M."/>
            <person name="Neave M.J."/>
        </authorList>
    </citation>
    <scope>NUCLEOTIDE SEQUENCE</scope>
    <source>
        <strain evidence="9">ACDP 22-00165</strain>
    </source>
</reference>
<evidence type="ECO:0000256" key="3">
    <source>
        <dbReference type="ARBA" id="ARBA00022562"/>
    </source>
</evidence>
<accession>A0AAU0K7E3</accession>
<proteinExistence type="inferred from homology"/>
<evidence type="ECO:0000256" key="6">
    <source>
        <dbReference type="ARBA" id="ARBA00023219"/>
    </source>
</evidence>
<dbReference type="HAMAP" id="MF_04025">
    <property type="entry name" value="HSV_CVC2"/>
    <property type="match status" value="1"/>
</dbReference>
<evidence type="ECO:0000256" key="8">
    <source>
        <dbReference type="SAM" id="MobiDB-lite"/>
    </source>
</evidence>
<keyword evidence="7" id="KW-1160">Virus entry into host cell</keyword>
<keyword evidence="4" id="KW-1188">Viral release from host cell</keyword>
<dbReference type="GO" id="GO:0046718">
    <property type="term" value="P:symbiont entry into host cell"/>
    <property type="evidence" value="ECO:0007669"/>
    <property type="project" value="UniProtKB-KW"/>
</dbReference>
<dbReference type="EMBL" id="OR540300">
    <property type="protein sequence ID" value="WOL23304.1"/>
    <property type="molecule type" value="Genomic_DNA"/>
</dbReference>
<dbReference type="Pfam" id="PF01499">
    <property type="entry name" value="Herpes_UL25"/>
    <property type="match status" value="1"/>
</dbReference>
<dbReference type="GO" id="GO:0019028">
    <property type="term" value="C:viral capsid"/>
    <property type="evidence" value="ECO:0007669"/>
    <property type="project" value="UniProtKB-KW"/>
</dbReference>
<sequence>MDSFWIDAVKFCGAGDASAVHPGHPRNFIAPPWPAEFWAAPVFTRVGDTAEVRLATAVARNSAAAAALDNMGARTGAIADEVERRLRPIEERVMEMANTLADLESAAEAAEMADAAADAALSESTPGEKARGADDARSEAEAREVQVVKNDPPLRYDANLPVDLLAVVYATRGASGSAGVVFGTWYRSLQESLVVERPSATRRIDYQGGRMSRTFMATAVASLQSCGRMYVGNRHYTALESAVLCLYAYYRATGGGKAAGGQSAAAPGSFSALLENSAVYLDHMATKIAEGGTRPRYAFDQTRLPKGQFAAPTGRYERDALAGHSVLTALVQSRVLPPAPGGVAVGGVASEIDAGQTAYSDEVNQLAAAMLGRAQPLFLMEDQTLLRSAVDTIVAMLLLRRLLWNTNVYGDRVRNAFQLGAFLPGAVPDDQFTRGASGSTPREAIKSDGRNAAHLFQRYAAPLYRVNRDVEFTQLFPGLVAICLEGQDIQGGAGRQTRRVLDVSTSRSQANLLRLVALELENRSRANVVSVREVIEVHDSVALQYERGLGALMQLQRPRATLFESKRLAVFNVESEYDLHYFLCLGYVPKFTSSA</sequence>
<keyword evidence="3" id="KW-1048">Host nucleus</keyword>
<keyword evidence="1" id="KW-1163">Viral penetration into host nucleus</keyword>
<dbReference type="InterPro" id="IPR002493">
    <property type="entry name" value="Herpes_UL25"/>
</dbReference>
<evidence type="ECO:0000313" key="9">
    <source>
        <dbReference type="EMBL" id="WOL23304.1"/>
    </source>
</evidence>
<dbReference type="GO" id="GO:0019072">
    <property type="term" value="P:viral genome packaging"/>
    <property type="evidence" value="ECO:0007669"/>
    <property type="project" value="InterPro"/>
</dbReference>
<keyword evidence="5" id="KW-0946">Virion</keyword>
<evidence type="ECO:0000256" key="5">
    <source>
        <dbReference type="ARBA" id="ARBA00022844"/>
    </source>
</evidence>
<evidence type="ECO:0000256" key="7">
    <source>
        <dbReference type="ARBA" id="ARBA00023296"/>
    </source>
</evidence>
<feature type="compositionally biased region" description="Basic and acidic residues" evidence="8">
    <location>
        <begin position="126"/>
        <end position="143"/>
    </location>
</feature>
<feature type="compositionally biased region" description="Low complexity" evidence="8">
    <location>
        <begin position="114"/>
        <end position="124"/>
    </location>
</feature>
<evidence type="ECO:0000256" key="2">
    <source>
        <dbReference type="ARBA" id="ARBA00022561"/>
    </source>
</evidence>
<evidence type="ECO:0000256" key="4">
    <source>
        <dbReference type="ARBA" id="ARBA00022612"/>
    </source>
</evidence>
<organism evidence="9">
    <name type="scientific">Anatid alphaherpesvirus 2</name>
    <dbReference type="NCBI Taxonomy" id="3080522"/>
    <lineage>
        <taxon>Viruses</taxon>
        <taxon>Duplodnaviria</taxon>
        <taxon>Heunggongvirae</taxon>
        <taxon>Peploviricota</taxon>
        <taxon>Herviviricetes</taxon>
        <taxon>Herpesvirales</taxon>
        <taxon>Orthoherpesviridae</taxon>
        <taxon>Alphaherpesvirinae</taxon>
    </lineage>
</organism>